<dbReference type="Pfam" id="PF13637">
    <property type="entry name" value="Ank_4"/>
    <property type="match status" value="1"/>
</dbReference>
<keyword evidence="1" id="KW-0677">Repeat</keyword>
<evidence type="ECO:0000313" key="5">
    <source>
        <dbReference type="Proteomes" id="UP001152799"/>
    </source>
</evidence>
<dbReference type="SUPFAM" id="SSF48403">
    <property type="entry name" value="Ankyrin repeat"/>
    <property type="match status" value="2"/>
</dbReference>
<proteinExistence type="predicted"/>
<evidence type="ECO:0000256" key="3">
    <source>
        <dbReference type="PROSITE-ProRule" id="PRU00023"/>
    </source>
</evidence>
<evidence type="ECO:0000256" key="1">
    <source>
        <dbReference type="ARBA" id="ARBA00022737"/>
    </source>
</evidence>
<protein>
    <recommendedName>
        <fullName evidence="6">Ankyrin repeat protein</fullName>
    </recommendedName>
</protein>
<dbReference type="PANTHER" id="PTHR24166">
    <property type="entry name" value="ROLLING PEBBLES, ISOFORM B"/>
    <property type="match status" value="1"/>
</dbReference>
<feature type="repeat" description="ANK" evidence="3">
    <location>
        <begin position="524"/>
        <end position="556"/>
    </location>
</feature>
<evidence type="ECO:0000313" key="4">
    <source>
        <dbReference type="EMBL" id="CAG9761235.1"/>
    </source>
</evidence>
<dbReference type="AlphaFoldDB" id="A0A9N9QJJ2"/>
<dbReference type="PANTHER" id="PTHR24166:SF48">
    <property type="entry name" value="PROTEIN VAPYRIN"/>
    <property type="match status" value="1"/>
</dbReference>
<name>A0A9N9QJJ2_9CUCU</name>
<organism evidence="4 5">
    <name type="scientific">Ceutorhynchus assimilis</name>
    <name type="common">cabbage seed weevil</name>
    <dbReference type="NCBI Taxonomy" id="467358"/>
    <lineage>
        <taxon>Eukaryota</taxon>
        <taxon>Metazoa</taxon>
        <taxon>Ecdysozoa</taxon>
        <taxon>Arthropoda</taxon>
        <taxon>Hexapoda</taxon>
        <taxon>Insecta</taxon>
        <taxon>Pterygota</taxon>
        <taxon>Neoptera</taxon>
        <taxon>Endopterygota</taxon>
        <taxon>Coleoptera</taxon>
        <taxon>Polyphaga</taxon>
        <taxon>Cucujiformia</taxon>
        <taxon>Curculionidae</taxon>
        <taxon>Ceutorhynchinae</taxon>
        <taxon>Ceutorhynchus</taxon>
    </lineage>
</organism>
<accession>A0A9N9QJJ2</accession>
<evidence type="ECO:0008006" key="6">
    <source>
        <dbReference type="Google" id="ProtNLM"/>
    </source>
</evidence>
<feature type="repeat" description="ANK" evidence="3">
    <location>
        <begin position="390"/>
        <end position="422"/>
    </location>
</feature>
<dbReference type="Pfam" id="PF13606">
    <property type="entry name" value="Ank_3"/>
    <property type="match status" value="1"/>
</dbReference>
<feature type="repeat" description="ANK" evidence="3">
    <location>
        <begin position="557"/>
        <end position="589"/>
    </location>
</feature>
<dbReference type="PRINTS" id="PR01415">
    <property type="entry name" value="ANKYRIN"/>
</dbReference>
<sequence>MARALVNNYYTQSAYADVLRANSAAFFYKLDEMEFHVKKASHAYLQDNEKYILCLETPETTLMSVLLAHSLRKLNKDNLLDLVFTDFHNFIRTNTQQNENSPNFPDILVCKVDVNEQLNQCSELLTSWARLVKNESKKIIFIIKDSKYLEQTMIDARMVYVLKLKFTELWEENKTSNNEENKVGNNQENLNIKTMNDVLNNAVSNAGDEAIKAKEETNEKSALPTEAEIQELTAILKLHGIESVNAVDKQGQNNTPLHLAAKNGQNKIVKVLLLCDAGMELKNYEGHTPLYLAAEGGHHKVVSTLLENGANPNALNAITARISNKETPLHMACYNNDVRSVELLLKFGTSIDTKDKDGYTPLHLAIEQEHYEVVSILLENNANINRITTAGQIPLEIASSKNNVRLMELLLKFGAEIETKTLDGNTLLHLATQKSHHEIVNTLLENNANINAINKVGQTPLQIAFSKNDVRLIKLFLKFGAEIETNTVDGNGNTLLHLATQKSHHETVNTLLENNANINVINKVGQTPLQIAFSKNDVRLIELFLKFGAEIETKTVDGNTLLHLATQKGDHSVVGTLLENNANINAINNAGQTPIHMASCKNDVQLIELLLKFGANIETKQAGNGMTPLHIASSSGHNSVVTTLLEHGSNINAQDNNGHTPLHHAIQINSQQVVTNLLQNGVDPNLQNNSKQTAVDYARYFGRSTLIHLIEKYDGWN</sequence>
<dbReference type="PROSITE" id="PS50297">
    <property type="entry name" value="ANK_REP_REGION"/>
    <property type="match status" value="13"/>
</dbReference>
<feature type="repeat" description="ANK" evidence="3">
    <location>
        <begin position="357"/>
        <end position="389"/>
    </location>
</feature>
<feature type="repeat" description="ANK" evidence="3">
    <location>
        <begin position="491"/>
        <end position="523"/>
    </location>
</feature>
<dbReference type="InterPro" id="IPR050889">
    <property type="entry name" value="Dendritic_Spine_Reg/Scaffold"/>
</dbReference>
<dbReference type="InterPro" id="IPR002110">
    <property type="entry name" value="Ankyrin_rpt"/>
</dbReference>
<feature type="repeat" description="ANK" evidence="3">
    <location>
        <begin position="252"/>
        <end position="284"/>
    </location>
</feature>
<dbReference type="PROSITE" id="PS50088">
    <property type="entry name" value="ANK_REPEAT"/>
    <property type="match status" value="13"/>
</dbReference>
<gene>
    <name evidence="4" type="ORF">CEUTPL_LOCUS1941</name>
</gene>
<evidence type="ECO:0000256" key="2">
    <source>
        <dbReference type="ARBA" id="ARBA00023043"/>
    </source>
</evidence>
<feature type="repeat" description="ANK" evidence="3">
    <location>
        <begin position="657"/>
        <end position="689"/>
    </location>
</feature>
<dbReference type="Pfam" id="PF12796">
    <property type="entry name" value="Ank_2"/>
    <property type="match status" value="4"/>
</dbReference>
<dbReference type="EMBL" id="OU892286">
    <property type="protein sequence ID" value="CAG9761235.1"/>
    <property type="molecule type" value="Genomic_DNA"/>
</dbReference>
<dbReference type="Gene3D" id="1.25.40.20">
    <property type="entry name" value="Ankyrin repeat-containing domain"/>
    <property type="match status" value="6"/>
</dbReference>
<reference evidence="4" key="1">
    <citation type="submission" date="2022-01" db="EMBL/GenBank/DDBJ databases">
        <authorList>
            <person name="King R."/>
        </authorList>
    </citation>
    <scope>NUCLEOTIDE SEQUENCE</scope>
</reference>
<dbReference type="InterPro" id="IPR036770">
    <property type="entry name" value="Ankyrin_rpt-contain_sf"/>
</dbReference>
<feature type="repeat" description="ANK" evidence="3">
    <location>
        <begin position="456"/>
        <end position="488"/>
    </location>
</feature>
<feature type="repeat" description="ANK" evidence="3">
    <location>
        <begin position="423"/>
        <end position="455"/>
    </location>
</feature>
<dbReference type="Proteomes" id="UP001152799">
    <property type="component" value="Chromosome 10"/>
</dbReference>
<feature type="repeat" description="ANK" evidence="3">
    <location>
        <begin position="285"/>
        <end position="317"/>
    </location>
</feature>
<feature type="repeat" description="ANK" evidence="3">
    <location>
        <begin position="324"/>
        <end position="356"/>
    </location>
</feature>
<feature type="repeat" description="ANK" evidence="3">
    <location>
        <begin position="624"/>
        <end position="656"/>
    </location>
</feature>
<dbReference type="OrthoDB" id="194358at2759"/>
<dbReference type="SMART" id="SM00248">
    <property type="entry name" value="ANK"/>
    <property type="match status" value="13"/>
</dbReference>
<keyword evidence="2 3" id="KW-0040">ANK repeat</keyword>
<feature type="repeat" description="ANK" evidence="3">
    <location>
        <begin position="590"/>
        <end position="622"/>
    </location>
</feature>
<dbReference type="Pfam" id="PF00023">
    <property type="entry name" value="Ank"/>
    <property type="match status" value="1"/>
</dbReference>
<keyword evidence="5" id="KW-1185">Reference proteome</keyword>